<dbReference type="EMBL" id="LC625835">
    <property type="protein sequence ID" value="BCU03231.1"/>
    <property type="molecule type" value="Genomic_DNA"/>
</dbReference>
<dbReference type="Proteomes" id="UP001253637">
    <property type="component" value="Segment"/>
</dbReference>
<name>A0A811BS90_9VIRU</name>
<organism evidence="1 2">
    <name type="scientific">Pandoravirus japonicus</name>
    <dbReference type="NCBI Taxonomy" id="2823154"/>
    <lineage>
        <taxon>Viruses</taxon>
        <taxon>Pandoravirus</taxon>
    </lineage>
</organism>
<protein>
    <submittedName>
        <fullName evidence="1">Uncharacterized protein</fullName>
    </submittedName>
</protein>
<sequence>MGPAEPETRGGKALLVMPGLGAPAIALSEFGGGAIKNVGPGALAGGRCPRATATPFQRNKIHTSSAFHHAKNGNCFNV</sequence>
<evidence type="ECO:0000313" key="1">
    <source>
        <dbReference type="EMBL" id="BCU03231.1"/>
    </source>
</evidence>
<proteinExistence type="predicted"/>
<accession>A0A811BS90</accession>
<reference evidence="1" key="1">
    <citation type="submission" date="2021-04" db="EMBL/GenBank/DDBJ databases">
        <title>Draft Genome Sequence of Pandoravirus japonicus, Isolated from the Sabaishi River of Niigata, Japan.</title>
        <authorList>
            <person name="Hosokawa N."/>
            <person name="Takahashi H."/>
            <person name="Aoki K."/>
            <person name="Takemura M."/>
        </authorList>
    </citation>
    <scope>NUCLEOTIDE SEQUENCE</scope>
</reference>
<evidence type="ECO:0000313" key="2">
    <source>
        <dbReference type="Proteomes" id="UP001253637"/>
    </source>
</evidence>